<evidence type="ECO:0000256" key="1">
    <source>
        <dbReference type="ARBA" id="ARBA00001933"/>
    </source>
</evidence>
<organism evidence="5 6">
    <name type="scientific">Methanosphaerula palustris (strain ATCC BAA-1556 / DSM 19958 / E1-9c)</name>
    <dbReference type="NCBI Taxonomy" id="521011"/>
    <lineage>
        <taxon>Archaea</taxon>
        <taxon>Methanobacteriati</taxon>
        <taxon>Methanobacteriota</taxon>
        <taxon>Stenosarchaea group</taxon>
        <taxon>Methanomicrobia</taxon>
        <taxon>Methanomicrobiales</taxon>
        <taxon>Methanoregulaceae</taxon>
        <taxon>Methanosphaerula</taxon>
    </lineage>
</organism>
<comment type="similarity">
    <text evidence="3 4">Belongs to the DegT/DnrJ/EryC1 family.</text>
</comment>
<dbReference type="InterPro" id="IPR015422">
    <property type="entry name" value="PyrdxlP-dep_Trfase_small"/>
</dbReference>
<dbReference type="GeneID" id="7270273"/>
<evidence type="ECO:0000256" key="3">
    <source>
        <dbReference type="ARBA" id="ARBA00037999"/>
    </source>
</evidence>
<dbReference type="GO" id="GO:0030170">
    <property type="term" value="F:pyridoxal phosphate binding"/>
    <property type="evidence" value="ECO:0007669"/>
    <property type="project" value="TreeGrafter"/>
</dbReference>
<dbReference type="Gene3D" id="3.40.640.10">
    <property type="entry name" value="Type I PLP-dependent aspartate aminotransferase-like (Major domain)"/>
    <property type="match status" value="1"/>
</dbReference>
<dbReference type="SUPFAM" id="SSF53383">
    <property type="entry name" value="PLP-dependent transferases"/>
    <property type="match status" value="1"/>
</dbReference>
<dbReference type="RefSeq" id="WP_012618803.1">
    <property type="nucleotide sequence ID" value="NC_011832.1"/>
</dbReference>
<dbReference type="PIRSF" id="PIRSF000390">
    <property type="entry name" value="PLP_StrS"/>
    <property type="match status" value="1"/>
</dbReference>
<evidence type="ECO:0000313" key="6">
    <source>
        <dbReference type="Proteomes" id="UP000002457"/>
    </source>
</evidence>
<dbReference type="FunFam" id="3.40.640.10:FF:000079">
    <property type="entry name" value="LPS biosynthesis protein"/>
    <property type="match status" value="1"/>
</dbReference>
<dbReference type="Gene3D" id="3.90.1150.10">
    <property type="entry name" value="Aspartate Aminotransferase, domain 1"/>
    <property type="match status" value="1"/>
</dbReference>
<dbReference type="InterPro" id="IPR015424">
    <property type="entry name" value="PyrdxlP-dep_Trfase"/>
</dbReference>
<dbReference type="PANTHER" id="PTHR30244:SF34">
    <property type="entry name" value="DTDP-4-AMINO-4,6-DIDEOXYGALACTOSE TRANSAMINASE"/>
    <property type="match status" value="1"/>
</dbReference>
<dbReference type="eggNOG" id="arCOG00118">
    <property type="taxonomic scope" value="Archaea"/>
</dbReference>
<dbReference type="AlphaFoldDB" id="B8GDY3"/>
<dbReference type="HOGENOM" id="CLU_033332_5_0_2"/>
<keyword evidence="6" id="KW-1185">Reference proteome</keyword>
<protein>
    <submittedName>
        <fullName evidence="5">DegT/DnrJ/EryC1/StrS aminotransferase</fullName>
    </submittedName>
</protein>
<evidence type="ECO:0000256" key="2">
    <source>
        <dbReference type="ARBA" id="ARBA00022898"/>
    </source>
</evidence>
<dbReference type="EMBL" id="CP001338">
    <property type="protein sequence ID" value="ACL17484.1"/>
    <property type="molecule type" value="Genomic_DNA"/>
</dbReference>
<dbReference type="KEGG" id="mpl:Mpal_2188"/>
<dbReference type="CDD" id="cd00616">
    <property type="entry name" value="AHBA_syn"/>
    <property type="match status" value="1"/>
</dbReference>
<dbReference type="Pfam" id="PF01041">
    <property type="entry name" value="DegT_DnrJ_EryC1"/>
    <property type="match status" value="1"/>
</dbReference>
<proteinExistence type="inferred from homology"/>
<dbReference type="Proteomes" id="UP000002457">
    <property type="component" value="Chromosome"/>
</dbReference>
<sequence length="436" mass="49209">MMTEEEIRSEIFDRVKQLYDLKKQDVFVPGTSYIPYAGRVYDEKELVSLVDASLDFWLTTGRYADQFEHDLAAFLGVNYCLLTNSGSSANLLAVSALTSPKLGEKRLNSGDEVITTACGFPTTLNPILQNNLVPVFLDVELGTYNIQANRIEDAISDKTKAIMVPHTLGNPVDLDTIMKMVEKYDLWFIEDNCDALGSRYMGEFTGTFGHISTCSFYPAHHITMGEGGAVLTSDPLLKKIIASFRDWGRDCWCDPGCDNSCGRRFDWQLGGLPQGYDHKYIYSHIGYNLKVTDMQAAIGVEQIKKLPGFIERRKENFAVLHAVLKKYEDVLILPQATPNSDPSWFGFPIIVREEAPFCRDDIVRYLEDHKIATRMLFGGNLLKQPAYADMKYRSAGPLPTTDLVMDNLFWIGVYPGINSQKLAYLETVVEQFMKTR</sequence>
<dbReference type="PANTHER" id="PTHR30244">
    <property type="entry name" value="TRANSAMINASE"/>
    <property type="match status" value="1"/>
</dbReference>
<dbReference type="NCBIfam" id="NF011936">
    <property type="entry name" value="PRK15407.1"/>
    <property type="match status" value="1"/>
</dbReference>
<reference evidence="5 6" key="1">
    <citation type="journal article" date="2015" name="Genome Announc.">
        <title>Complete Genome Sequence of Methanosphaerula palustris E1-9CT, a Hydrogenotrophic Methanogen Isolated from a Minerotrophic Fen Peatland.</title>
        <authorList>
            <person name="Cadillo-Quiroz H."/>
            <person name="Browne P."/>
            <person name="Kyrpides N."/>
            <person name="Woyke T."/>
            <person name="Goodwin L."/>
            <person name="Detter C."/>
            <person name="Yavitt J.B."/>
            <person name="Zinder S.H."/>
        </authorList>
    </citation>
    <scope>NUCLEOTIDE SEQUENCE [LARGE SCALE GENOMIC DNA]</scope>
    <source>
        <strain evidence="6">ATCC BAA-1556 / DSM 19958 / E1-9c</strain>
    </source>
</reference>
<evidence type="ECO:0000313" key="5">
    <source>
        <dbReference type="EMBL" id="ACL17484.1"/>
    </source>
</evidence>
<gene>
    <name evidence="5" type="ordered locus">Mpal_2188</name>
</gene>
<keyword evidence="2 4" id="KW-0663">Pyridoxal phosphate</keyword>
<keyword evidence="5" id="KW-0032">Aminotransferase</keyword>
<evidence type="ECO:0000256" key="4">
    <source>
        <dbReference type="RuleBase" id="RU004508"/>
    </source>
</evidence>
<dbReference type="GO" id="GO:0008483">
    <property type="term" value="F:transaminase activity"/>
    <property type="evidence" value="ECO:0007669"/>
    <property type="project" value="UniProtKB-KW"/>
</dbReference>
<accession>B8GDY3</accession>
<dbReference type="InterPro" id="IPR015421">
    <property type="entry name" value="PyrdxlP-dep_Trfase_major"/>
</dbReference>
<name>B8GDY3_METPE</name>
<comment type="cofactor">
    <cofactor evidence="1">
        <name>pyridoxal 5'-phosphate</name>
        <dbReference type="ChEBI" id="CHEBI:597326"/>
    </cofactor>
</comment>
<dbReference type="InterPro" id="IPR000653">
    <property type="entry name" value="DegT/StrS_aminotransferase"/>
</dbReference>
<keyword evidence="5" id="KW-0808">Transferase</keyword>
<dbReference type="STRING" id="521011.Mpal_2188"/>
<dbReference type="GO" id="GO:0000271">
    <property type="term" value="P:polysaccharide biosynthetic process"/>
    <property type="evidence" value="ECO:0007669"/>
    <property type="project" value="TreeGrafter"/>
</dbReference>